<evidence type="ECO:0000259" key="1">
    <source>
        <dbReference type="Pfam" id="PF12937"/>
    </source>
</evidence>
<dbReference type="SUPFAM" id="SSF81383">
    <property type="entry name" value="F-box domain"/>
    <property type="match status" value="1"/>
</dbReference>
<protein>
    <recommendedName>
        <fullName evidence="1">F-box domain-containing protein</fullName>
    </recommendedName>
</protein>
<dbReference type="EMBL" id="BAABUK010000027">
    <property type="protein sequence ID" value="GAA5815741.1"/>
    <property type="molecule type" value="Genomic_DNA"/>
</dbReference>
<dbReference type="CDD" id="cd09917">
    <property type="entry name" value="F-box_SF"/>
    <property type="match status" value="1"/>
</dbReference>
<dbReference type="InterPro" id="IPR001810">
    <property type="entry name" value="F-box_dom"/>
</dbReference>
<organism evidence="2 3">
    <name type="scientific">Mucor flavus</name>
    <dbReference type="NCBI Taxonomy" id="439312"/>
    <lineage>
        <taxon>Eukaryota</taxon>
        <taxon>Fungi</taxon>
        <taxon>Fungi incertae sedis</taxon>
        <taxon>Mucoromycota</taxon>
        <taxon>Mucoromycotina</taxon>
        <taxon>Mucoromycetes</taxon>
        <taxon>Mucorales</taxon>
        <taxon>Mucorineae</taxon>
        <taxon>Mucoraceae</taxon>
        <taxon>Mucor</taxon>
    </lineage>
</organism>
<reference evidence="2 3" key="1">
    <citation type="submission" date="2024-04" db="EMBL/GenBank/DDBJ databases">
        <title>genome sequences of Mucor flavus KT1a and Helicostylum pulchrum KT1b strains isolated from the surface of a dry-aged beef.</title>
        <authorList>
            <person name="Toyotome T."/>
            <person name="Hosono M."/>
            <person name="Torimaru M."/>
            <person name="Fukuda K."/>
            <person name="Mikami N."/>
        </authorList>
    </citation>
    <scope>NUCLEOTIDE SEQUENCE [LARGE SCALE GENOMIC DNA]</scope>
    <source>
        <strain evidence="2 3">KT1a</strain>
    </source>
</reference>
<dbReference type="Proteomes" id="UP001473302">
    <property type="component" value="Unassembled WGS sequence"/>
</dbReference>
<dbReference type="SUPFAM" id="SSF52047">
    <property type="entry name" value="RNI-like"/>
    <property type="match status" value="1"/>
</dbReference>
<comment type="caution">
    <text evidence="2">The sequence shown here is derived from an EMBL/GenBank/DDBJ whole genome shotgun (WGS) entry which is preliminary data.</text>
</comment>
<evidence type="ECO:0000313" key="3">
    <source>
        <dbReference type="Proteomes" id="UP001473302"/>
    </source>
</evidence>
<sequence>MSAQYLASEILSQILILLPESTVYQCMLVCKSWNTSATIRYFNTLRLGGERDYPLPVLAYNLKNGYLGFFKYGYLVKNLIIEGPFEEFKDPLDFFSLMMCLPYLKTIDISQCSQRSVILQGLRLFSKDFNLLNIEDIMICKATRETLPESNTSLEYYRTCYIFRETMTCLRLHDVENDYVMDNGDLKKIPDLLLPFKRLTSLYIDNHHCPVEKEKRIEYQLPLILKACPELTDVRICRPSFIPWTGPLTSLPKSSPGSKFDGVNLKKLSLTFSILEESLMQYILTSIDTSKLVLFTLKKIKYDTFNEITNKKPLFLKFIRHASLAQTFHFELESRHESGIPSLPSGSSNFHHVFWKMVQDLYRTRKLKSIFMDIHLLPDPQIHPLEYPKISCGVHIEDNKLRFHQRLPFMDFFEGRKCGEITTPLFNRYVADKTTSIEFCVDVGRFSEVLLFAATKLPNLKKLVLKDPESSPRRVIECYVNHKSNIDTGDLETRELFSSVSIEGMSINDPIFSEISRFIPKIESLRLRDCRLPTATGILKRGDFYRDKVYEFDLTKMKSLKRLILKLEFTYQFDQVTYLFKRFRESGLLIDKTYYMSHKVDGRHKFRVQNLKYNKELPKNPDGLVVIISFCLGVTNLYL</sequence>
<name>A0ABP9Z9D6_9FUNG</name>
<keyword evidence="3" id="KW-1185">Reference proteome</keyword>
<feature type="domain" description="F-box" evidence="1">
    <location>
        <begin position="8"/>
        <end position="37"/>
    </location>
</feature>
<dbReference type="InterPro" id="IPR036047">
    <property type="entry name" value="F-box-like_dom_sf"/>
</dbReference>
<evidence type="ECO:0000313" key="2">
    <source>
        <dbReference type="EMBL" id="GAA5815741.1"/>
    </source>
</evidence>
<proteinExistence type="predicted"/>
<accession>A0ABP9Z9D6</accession>
<dbReference type="Pfam" id="PF12937">
    <property type="entry name" value="F-box-like"/>
    <property type="match status" value="1"/>
</dbReference>
<gene>
    <name evidence="2" type="ORF">MFLAVUS_009255</name>
</gene>